<keyword evidence="2" id="KW-1133">Transmembrane helix</keyword>
<proteinExistence type="predicted"/>
<keyword evidence="1" id="KW-0175">Coiled coil</keyword>
<organism evidence="3 4">
    <name type="scientific">Prorocentrum cordatum</name>
    <dbReference type="NCBI Taxonomy" id="2364126"/>
    <lineage>
        <taxon>Eukaryota</taxon>
        <taxon>Sar</taxon>
        <taxon>Alveolata</taxon>
        <taxon>Dinophyceae</taxon>
        <taxon>Prorocentrales</taxon>
        <taxon>Prorocentraceae</taxon>
        <taxon>Prorocentrum</taxon>
    </lineage>
</organism>
<evidence type="ECO:0000313" key="3">
    <source>
        <dbReference type="EMBL" id="CAK0802127.1"/>
    </source>
</evidence>
<dbReference type="Proteomes" id="UP001189429">
    <property type="component" value="Unassembled WGS sequence"/>
</dbReference>
<name>A0ABN9Q8K4_9DINO</name>
<protein>
    <submittedName>
        <fullName evidence="3">Uncharacterized protein</fullName>
    </submittedName>
</protein>
<comment type="caution">
    <text evidence="3">The sequence shown here is derived from an EMBL/GenBank/DDBJ whole genome shotgun (WGS) entry which is preliminary data.</text>
</comment>
<evidence type="ECO:0000256" key="2">
    <source>
        <dbReference type="SAM" id="Phobius"/>
    </source>
</evidence>
<gene>
    <name evidence="3" type="ORF">PCOR1329_LOCUS9736</name>
</gene>
<feature type="transmembrane region" description="Helical" evidence="2">
    <location>
        <begin position="21"/>
        <end position="51"/>
    </location>
</feature>
<reference evidence="3" key="1">
    <citation type="submission" date="2023-10" db="EMBL/GenBank/DDBJ databases">
        <authorList>
            <person name="Chen Y."/>
            <person name="Shah S."/>
            <person name="Dougan E. K."/>
            <person name="Thang M."/>
            <person name="Chan C."/>
        </authorList>
    </citation>
    <scope>NUCLEOTIDE SEQUENCE [LARGE SCALE GENOMIC DNA]</scope>
</reference>
<sequence>NWHLGALGAGSLFIAWLVRGWWFWIICIEVVLAVVLLLALTVAVGIVKLWIDSVHAQVGERLKTWRLDMRKERERLKERVQNLEEECARPKQKAGAAGR</sequence>
<keyword evidence="4" id="KW-1185">Reference proteome</keyword>
<feature type="non-terminal residue" evidence="3">
    <location>
        <position position="1"/>
    </location>
</feature>
<evidence type="ECO:0000313" key="4">
    <source>
        <dbReference type="Proteomes" id="UP001189429"/>
    </source>
</evidence>
<keyword evidence="2" id="KW-0472">Membrane</keyword>
<evidence type="ECO:0000256" key="1">
    <source>
        <dbReference type="SAM" id="Coils"/>
    </source>
</evidence>
<dbReference type="EMBL" id="CAUYUJ010002729">
    <property type="protein sequence ID" value="CAK0802127.1"/>
    <property type="molecule type" value="Genomic_DNA"/>
</dbReference>
<keyword evidence="2" id="KW-0812">Transmembrane</keyword>
<accession>A0ABN9Q8K4</accession>
<feature type="coiled-coil region" evidence="1">
    <location>
        <begin position="66"/>
        <end position="93"/>
    </location>
</feature>